<protein>
    <submittedName>
        <fullName evidence="2">Uncharacterized protein</fullName>
    </submittedName>
</protein>
<name>C9LDE7_9BACT</name>
<keyword evidence="1" id="KW-0472">Membrane</keyword>
<evidence type="ECO:0000256" key="1">
    <source>
        <dbReference type="SAM" id="Phobius"/>
    </source>
</evidence>
<organism evidence="2 3">
    <name type="scientific">Alloprevotella tannerae ATCC 51259</name>
    <dbReference type="NCBI Taxonomy" id="626522"/>
    <lineage>
        <taxon>Bacteria</taxon>
        <taxon>Pseudomonadati</taxon>
        <taxon>Bacteroidota</taxon>
        <taxon>Bacteroidia</taxon>
        <taxon>Bacteroidales</taxon>
        <taxon>Prevotellaceae</taxon>
        <taxon>Alloprevotella</taxon>
    </lineage>
</organism>
<keyword evidence="1" id="KW-0812">Transmembrane</keyword>
<dbReference type="Proteomes" id="UP000003460">
    <property type="component" value="Unassembled WGS sequence"/>
</dbReference>
<feature type="transmembrane region" description="Helical" evidence="1">
    <location>
        <begin position="20"/>
        <end position="41"/>
    </location>
</feature>
<reference evidence="2" key="1">
    <citation type="submission" date="2009-09" db="EMBL/GenBank/DDBJ databases">
        <authorList>
            <person name="Weinstock G."/>
            <person name="Sodergren E."/>
            <person name="Clifton S."/>
            <person name="Fulton L."/>
            <person name="Fulton B."/>
            <person name="Courtney L."/>
            <person name="Fronick C."/>
            <person name="Harrison M."/>
            <person name="Strong C."/>
            <person name="Farmer C."/>
            <person name="Delahaunty K."/>
            <person name="Markovic C."/>
            <person name="Hall O."/>
            <person name="Minx P."/>
            <person name="Tomlinson C."/>
            <person name="Mitreva M."/>
            <person name="Nelson J."/>
            <person name="Hou S."/>
            <person name="Wollam A."/>
            <person name="Pepin K.H."/>
            <person name="Johnson M."/>
            <person name="Bhonagiri V."/>
            <person name="Nash W.E."/>
            <person name="Warren W."/>
            <person name="Chinwalla A."/>
            <person name="Mardis E.R."/>
            <person name="Wilson R.K."/>
        </authorList>
    </citation>
    <scope>NUCLEOTIDE SEQUENCE [LARGE SCALE GENOMIC DNA]</scope>
    <source>
        <strain evidence="2">ATCC 51259</strain>
    </source>
</reference>
<sequence>MAGHQYSKNTHLAYNKANELAGSLAFSLFVSIYIPSLYHSLSCCIEQSKKRHLQVVF</sequence>
<evidence type="ECO:0000313" key="2">
    <source>
        <dbReference type="EMBL" id="EEX72900.1"/>
    </source>
</evidence>
<proteinExistence type="predicted"/>
<keyword evidence="3" id="KW-1185">Reference proteome</keyword>
<dbReference type="HOGENOM" id="CLU_2992958_0_0_10"/>
<comment type="caution">
    <text evidence="2">The sequence shown here is derived from an EMBL/GenBank/DDBJ whole genome shotgun (WGS) entry which is preliminary data.</text>
</comment>
<dbReference type="STRING" id="626522.GCWU000325_00217"/>
<accession>C9LDE7</accession>
<evidence type="ECO:0000313" key="3">
    <source>
        <dbReference type="Proteomes" id="UP000003460"/>
    </source>
</evidence>
<dbReference type="AlphaFoldDB" id="C9LDE7"/>
<keyword evidence="1" id="KW-1133">Transmembrane helix</keyword>
<dbReference type="EMBL" id="ACIJ02000003">
    <property type="protein sequence ID" value="EEX72900.1"/>
    <property type="molecule type" value="Genomic_DNA"/>
</dbReference>
<gene>
    <name evidence="2" type="ORF">GCWU000325_00217</name>
</gene>